<sequence length="115" mass="13004">MNILSTLLLAVTIAGFPLDAPLAKRDQPQLSPDVYYDFLFLINDNARVVGNTDQLVMQTALNDAADNKARLAAALRFDPDKLPYMDVSEPDMDDCQFQRCRLGGSRIKKEWQDRQ</sequence>
<gene>
    <name evidence="2" type="ORF">DL89DRAFT_260585</name>
</gene>
<dbReference type="AlphaFoldDB" id="A0A1Y1VX75"/>
<name>A0A1Y1VX75_9FUNG</name>
<protein>
    <submittedName>
        <fullName evidence="2">Uncharacterized protein</fullName>
    </submittedName>
</protein>
<dbReference type="Proteomes" id="UP000193922">
    <property type="component" value="Unassembled WGS sequence"/>
</dbReference>
<evidence type="ECO:0000313" key="3">
    <source>
        <dbReference type="Proteomes" id="UP000193922"/>
    </source>
</evidence>
<evidence type="ECO:0000313" key="2">
    <source>
        <dbReference type="EMBL" id="ORX65901.1"/>
    </source>
</evidence>
<feature type="chain" id="PRO_5012192184" evidence="1">
    <location>
        <begin position="16"/>
        <end position="115"/>
    </location>
</feature>
<dbReference type="EMBL" id="MCFD01000019">
    <property type="protein sequence ID" value="ORX65901.1"/>
    <property type="molecule type" value="Genomic_DNA"/>
</dbReference>
<dbReference type="RefSeq" id="XP_040739972.1">
    <property type="nucleotide sequence ID" value="XM_040885799.1"/>
</dbReference>
<proteinExistence type="predicted"/>
<comment type="caution">
    <text evidence="2">The sequence shown here is derived from an EMBL/GenBank/DDBJ whole genome shotgun (WGS) entry which is preliminary data.</text>
</comment>
<reference evidence="2 3" key="1">
    <citation type="submission" date="2016-07" db="EMBL/GenBank/DDBJ databases">
        <title>Pervasive Adenine N6-methylation of Active Genes in Fungi.</title>
        <authorList>
            <consortium name="DOE Joint Genome Institute"/>
            <person name="Mondo S.J."/>
            <person name="Dannebaum R.O."/>
            <person name="Kuo R.C."/>
            <person name="Labutti K."/>
            <person name="Haridas S."/>
            <person name="Kuo A."/>
            <person name="Salamov A."/>
            <person name="Ahrendt S.R."/>
            <person name="Lipzen A."/>
            <person name="Sullivan W."/>
            <person name="Andreopoulos W.B."/>
            <person name="Clum A."/>
            <person name="Lindquist E."/>
            <person name="Daum C."/>
            <person name="Ramamoorthy G.K."/>
            <person name="Gryganskyi A."/>
            <person name="Culley D."/>
            <person name="Magnuson J.K."/>
            <person name="James T.Y."/>
            <person name="O'Malley M.A."/>
            <person name="Stajich J.E."/>
            <person name="Spatafora J.W."/>
            <person name="Visel A."/>
            <person name="Grigoriev I.V."/>
        </authorList>
    </citation>
    <scope>NUCLEOTIDE SEQUENCE [LARGE SCALE GENOMIC DNA]</scope>
    <source>
        <strain evidence="2 3">ATCC 12442</strain>
    </source>
</reference>
<accession>A0A1Y1VX75</accession>
<keyword evidence="3" id="KW-1185">Reference proteome</keyword>
<feature type="signal peptide" evidence="1">
    <location>
        <begin position="1"/>
        <end position="15"/>
    </location>
</feature>
<keyword evidence="1" id="KW-0732">Signal</keyword>
<dbReference type="GeneID" id="63802447"/>
<evidence type="ECO:0000256" key="1">
    <source>
        <dbReference type="SAM" id="SignalP"/>
    </source>
</evidence>
<organism evidence="2 3">
    <name type="scientific">Linderina pennispora</name>
    <dbReference type="NCBI Taxonomy" id="61395"/>
    <lineage>
        <taxon>Eukaryota</taxon>
        <taxon>Fungi</taxon>
        <taxon>Fungi incertae sedis</taxon>
        <taxon>Zoopagomycota</taxon>
        <taxon>Kickxellomycotina</taxon>
        <taxon>Kickxellomycetes</taxon>
        <taxon>Kickxellales</taxon>
        <taxon>Kickxellaceae</taxon>
        <taxon>Linderina</taxon>
    </lineage>
</organism>